<dbReference type="Proteomes" id="UP000828941">
    <property type="component" value="Chromosome 7"/>
</dbReference>
<organism evidence="1 2">
    <name type="scientific">Bauhinia variegata</name>
    <name type="common">Purple orchid tree</name>
    <name type="synonym">Phanera variegata</name>
    <dbReference type="NCBI Taxonomy" id="167791"/>
    <lineage>
        <taxon>Eukaryota</taxon>
        <taxon>Viridiplantae</taxon>
        <taxon>Streptophyta</taxon>
        <taxon>Embryophyta</taxon>
        <taxon>Tracheophyta</taxon>
        <taxon>Spermatophyta</taxon>
        <taxon>Magnoliopsida</taxon>
        <taxon>eudicotyledons</taxon>
        <taxon>Gunneridae</taxon>
        <taxon>Pentapetalae</taxon>
        <taxon>rosids</taxon>
        <taxon>fabids</taxon>
        <taxon>Fabales</taxon>
        <taxon>Fabaceae</taxon>
        <taxon>Cercidoideae</taxon>
        <taxon>Cercideae</taxon>
        <taxon>Bauhiniinae</taxon>
        <taxon>Bauhinia</taxon>
    </lineage>
</organism>
<evidence type="ECO:0000313" key="2">
    <source>
        <dbReference type="Proteomes" id="UP000828941"/>
    </source>
</evidence>
<proteinExistence type="predicted"/>
<gene>
    <name evidence="1" type="ORF">L6164_017806</name>
</gene>
<keyword evidence="2" id="KW-1185">Reference proteome</keyword>
<reference evidence="1 2" key="1">
    <citation type="journal article" date="2022" name="DNA Res.">
        <title>Chromosomal-level genome assembly of the orchid tree Bauhinia variegata (Leguminosae; Cercidoideae) supports the allotetraploid origin hypothesis of Bauhinia.</title>
        <authorList>
            <person name="Zhong Y."/>
            <person name="Chen Y."/>
            <person name="Zheng D."/>
            <person name="Pang J."/>
            <person name="Liu Y."/>
            <person name="Luo S."/>
            <person name="Meng S."/>
            <person name="Qian L."/>
            <person name="Wei D."/>
            <person name="Dai S."/>
            <person name="Zhou R."/>
        </authorList>
    </citation>
    <scope>NUCLEOTIDE SEQUENCE [LARGE SCALE GENOMIC DNA]</scope>
    <source>
        <strain evidence="1">BV-YZ2020</strain>
    </source>
</reference>
<comment type="caution">
    <text evidence="1">The sequence shown here is derived from an EMBL/GenBank/DDBJ whole genome shotgun (WGS) entry which is preliminary data.</text>
</comment>
<protein>
    <submittedName>
        <fullName evidence="1">Uncharacterized protein</fullName>
    </submittedName>
</protein>
<sequence length="336" mass="38719">MSPTVITRFPQDPSIEEEEELTKQCKELLLSLPRERGWRTPYIYLFQGFWCQPTEIQAIISFQKHFQAKDSDVVVATIPKSGTTWMKALAFAIANRHRFASSKNHPLLTSNPHDLVPFFEYKVYENNQVPDLSKLPEPRFFGTHIPYPSLSNSIKNSNCKIIYISRNPFDTIVSTWHYLNKIKPESAPELTLEEAIEMFCKGSVGFGPFWNHLLGYWKESLERPNKVLFLKYEDLKADINSNVKKVATFLDCTFTVEEERGGAIEDIIKLCSFEKMKELEVNKSGKSIKNFENKNLFRKGEIGDWANYFSPEMVQKLSKVMEEKLGGSGLSFKMLS</sequence>
<accession>A0ACB9N9A2</accession>
<name>A0ACB9N9A2_BAUVA</name>
<evidence type="ECO:0000313" key="1">
    <source>
        <dbReference type="EMBL" id="KAI4332939.1"/>
    </source>
</evidence>
<dbReference type="EMBL" id="CM039432">
    <property type="protein sequence ID" value="KAI4332939.1"/>
    <property type="molecule type" value="Genomic_DNA"/>
</dbReference>